<protein>
    <submittedName>
        <fullName evidence="1">Uncharacterized protein</fullName>
    </submittedName>
</protein>
<dbReference type="EMBL" id="GBRH01160811">
    <property type="protein sequence ID" value="JAE37085.1"/>
    <property type="molecule type" value="Transcribed_RNA"/>
</dbReference>
<sequence length="80" mass="8251">MAAMLHLASSSGELAGSPLRARYRAGRAAPASTGRVSCSRSVAIWWHADSVLAGFKETGCKPATRILPGHCLATTTQGIG</sequence>
<reference evidence="1" key="1">
    <citation type="submission" date="2014-09" db="EMBL/GenBank/DDBJ databases">
        <authorList>
            <person name="Magalhaes I.L.F."/>
            <person name="Oliveira U."/>
            <person name="Santos F.R."/>
            <person name="Vidigal T.H.D.A."/>
            <person name="Brescovit A.D."/>
            <person name="Santos A.J."/>
        </authorList>
    </citation>
    <scope>NUCLEOTIDE SEQUENCE</scope>
    <source>
        <tissue evidence="1">Shoot tissue taken approximately 20 cm above the soil surface</tissue>
    </source>
</reference>
<organism evidence="1">
    <name type="scientific">Arundo donax</name>
    <name type="common">Giant reed</name>
    <name type="synonym">Donax arundinaceus</name>
    <dbReference type="NCBI Taxonomy" id="35708"/>
    <lineage>
        <taxon>Eukaryota</taxon>
        <taxon>Viridiplantae</taxon>
        <taxon>Streptophyta</taxon>
        <taxon>Embryophyta</taxon>
        <taxon>Tracheophyta</taxon>
        <taxon>Spermatophyta</taxon>
        <taxon>Magnoliopsida</taxon>
        <taxon>Liliopsida</taxon>
        <taxon>Poales</taxon>
        <taxon>Poaceae</taxon>
        <taxon>PACMAD clade</taxon>
        <taxon>Arundinoideae</taxon>
        <taxon>Arundineae</taxon>
        <taxon>Arundo</taxon>
    </lineage>
</organism>
<evidence type="ECO:0000313" key="1">
    <source>
        <dbReference type="EMBL" id="JAE37085.1"/>
    </source>
</evidence>
<proteinExistence type="predicted"/>
<accession>A0A0A9SUH7</accession>
<dbReference type="AlphaFoldDB" id="A0A0A9SUH7"/>
<reference evidence="1" key="2">
    <citation type="journal article" date="2015" name="Data Brief">
        <title>Shoot transcriptome of the giant reed, Arundo donax.</title>
        <authorList>
            <person name="Barrero R.A."/>
            <person name="Guerrero F.D."/>
            <person name="Moolhuijzen P."/>
            <person name="Goolsby J.A."/>
            <person name="Tidwell J."/>
            <person name="Bellgard S.E."/>
            <person name="Bellgard M.I."/>
        </authorList>
    </citation>
    <scope>NUCLEOTIDE SEQUENCE</scope>
    <source>
        <tissue evidence="1">Shoot tissue taken approximately 20 cm above the soil surface</tissue>
    </source>
</reference>
<name>A0A0A9SUH7_ARUDO</name>